<dbReference type="InterPro" id="IPR005064">
    <property type="entry name" value="BUG"/>
</dbReference>
<name>A0ABT1X5F7_9PROT</name>
<dbReference type="RefSeq" id="WP_257717011.1">
    <property type="nucleotide sequence ID" value="NZ_JANJOU010000011.1"/>
</dbReference>
<keyword evidence="3" id="KW-1185">Reference proteome</keyword>
<dbReference type="PROSITE" id="PS51318">
    <property type="entry name" value="TAT"/>
    <property type="match status" value="1"/>
</dbReference>
<sequence>MTGRRDLLAALAAAPLLGRSGTARAQARPNAWLVLGFPPGGLGDVVSQPLLERLRGRYAATMLIDHRPGASGRIAAEYVKRAAPDGATILQVPGSVMSLYPHIYRALRYDPLADFTPAVALCTYTYALVAGPGLPTGITTPADYLAWARANPRGAHYGIPATGSPMHFAGMMLGRRAGLELEAVPFRGGAPLMQNLLGGQIPVGFTVLTEALNPIREGRLRALAVLDGDRSPFLPNIPTLAESGYPDIRLRDWLGWFLPAGTPPETVARLNAAVREGLETPAYAEILSRNALTPMGQPPQAFAETFRADHARWAAIARETGFTADD</sequence>
<dbReference type="InterPro" id="IPR042100">
    <property type="entry name" value="Bug_dom1"/>
</dbReference>
<dbReference type="SUPFAM" id="SSF53850">
    <property type="entry name" value="Periplasmic binding protein-like II"/>
    <property type="match status" value="1"/>
</dbReference>
<evidence type="ECO:0000313" key="2">
    <source>
        <dbReference type="EMBL" id="MCR0983346.1"/>
    </source>
</evidence>
<dbReference type="Gene3D" id="3.40.190.10">
    <property type="entry name" value="Periplasmic binding protein-like II"/>
    <property type="match status" value="1"/>
</dbReference>
<comment type="similarity">
    <text evidence="1">Belongs to the UPF0065 (bug) family.</text>
</comment>
<reference evidence="2 3" key="1">
    <citation type="submission" date="2022-06" db="EMBL/GenBank/DDBJ databases">
        <title>Roseomonas CN29.</title>
        <authorList>
            <person name="Cheng Y."/>
            <person name="He X."/>
        </authorList>
    </citation>
    <scope>NUCLEOTIDE SEQUENCE [LARGE SCALE GENOMIC DNA]</scope>
    <source>
        <strain evidence="2 3">CN29</strain>
    </source>
</reference>
<evidence type="ECO:0000256" key="1">
    <source>
        <dbReference type="ARBA" id="ARBA00006987"/>
    </source>
</evidence>
<dbReference type="InterPro" id="IPR006311">
    <property type="entry name" value="TAT_signal"/>
</dbReference>
<dbReference type="PIRSF" id="PIRSF017082">
    <property type="entry name" value="YflP"/>
    <property type="match status" value="1"/>
</dbReference>
<dbReference type="Gene3D" id="3.40.190.150">
    <property type="entry name" value="Bordetella uptake gene, domain 1"/>
    <property type="match status" value="1"/>
</dbReference>
<dbReference type="PANTHER" id="PTHR42928:SF5">
    <property type="entry name" value="BLR1237 PROTEIN"/>
    <property type="match status" value="1"/>
</dbReference>
<dbReference type="Pfam" id="PF03401">
    <property type="entry name" value="TctC"/>
    <property type="match status" value="1"/>
</dbReference>
<protein>
    <submittedName>
        <fullName evidence="2">Tripartite tricarboxylate transporter substrate-binding protein</fullName>
    </submittedName>
</protein>
<dbReference type="Proteomes" id="UP001524642">
    <property type="component" value="Unassembled WGS sequence"/>
</dbReference>
<gene>
    <name evidence="2" type="ORF">NRP21_14920</name>
</gene>
<proteinExistence type="inferred from homology"/>
<comment type="caution">
    <text evidence="2">The sequence shown here is derived from an EMBL/GenBank/DDBJ whole genome shotgun (WGS) entry which is preliminary data.</text>
</comment>
<accession>A0ABT1X5F7</accession>
<organism evidence="2 3">
    <name type="scientific">Roseomonas populi</name>
    <dbReference type="NCBI Taxonomy" id="3121582"/>
    <lineage>
        <taxon>Bacteria</taxon>
        <taxon>Pseudomonadati</taxon>
        <taxon>Pseudomonadota</taxon>
        <taxon>Alphaproteobacteria</taxon>
        <taxon>Acetobacterales</taxon>
        <taxon>Roseomonadaceae</taxon>
        <taxon>Roseomonas</taxon>
    </lineage>
</organism>
<dbReference type="PANTHER" id="PTHR42928">
    <property type="entry name" value="TRICARBOXYLATE-BINDING PROTEIN"/>
    <property type="match status" value="1"/>
</dbReference>
<dbReference type="EMBL" id="JANJOU010000011">
    <property type="protein sequence ID" value="MCR0983346.1"/>
    <property type="molecule type" value="Genomic_DNA"/>
</dbReference>
<evidence type="ECO:0000313" key="3">
    <source>
        <dbReference type="Proteomes" id="UP001524642"/>
    </source>
</evidence>